<dbReference type="AlphaFoldDB" id="A0A8K1FY33"/>
<sequence length="355" mass="39518">MLGSSHGRQFSVNFSNLCARQFVQEDTMRDSIESFTEIQKDVHQLASLDPIETLNHAIANCKLRTLQPLHYTVCHLPTLSALPIPPEKPVTIQHGTPVTRLIPPGFIYTNDVMSLGPDQNFELFLFVPYDVCISVEIFQHQLQAEEKENKSADTPVTQAAVKPEGQAKPIAVAPVQRRKYKTICPVDDDGEHLTLLEAEVSLTRKEWYKHPIVTGPDAPCIFGIDYLRSGYFNDPKGLRNRVKATGHVHLEEHPVHLEPTAPGVETQSHYLPWNDPDCTGKGQLYLLMKLLDLETHLINNTPSAEGMTVSPSLMASGTPDNLRPSAAEGSDREALVDTWKPAKVNPPEIDRNSQT</sequence>
<organism evidence="2 3">
    <name type="scientific">Zosterops borbonicus</name>
    <dbReference type="NCBI Taxonomy" id="364589"/>
    <lineage>
        <taxon>Eukaryota</taxon>
        <taxon>Metazoa</taxon>
        <taxon>Chordata</taxon>
        <taxon>Craniata</taxon>
        <taxon>Vertebrata</taxon>
        <taxon>Euteleostomi</taxon>
        <taxon>Archelosauria</taxon>
        <taxon>Archosauria</taxon>
        <taxon>Dinosauria</taxon>
        <taxon>Saurischia</taxon>
        <taxon>Theropoda</taxon>
        <taxon>Coelurosauria</taxon>
        <taxon>Aves</taxon>
        <taxon>Neognathae</taxon>
        <taxon>Neoaves</taxon>
        <taxon>Telluraves</taxon>
        <taxon>Australaves</taxon>
        <taxon>Passeriformes</taxon>
        <taxon>Sylvioidea</taxon>
        <taxon>Zosteropidae</taxon>
        <taxon>Zosterops</taxon>
    </lineage>
</organism>
<keyword evidence="3" id="KW-1185">Reference proteome</keyword>
<feature type="region of interest" description="Disordered" evidence="1">
    <location>
        <begin position="304"/>
        <end position="355"/>
    </location>
</feature>
<feature type="compositionally biased region" description="Polar residues" evidence="1">
    <location>
        <begin position="304"/>
        <end position="319"/>
    </location>
</feature>
<evidence type="ECO:0000256" key="1">
    <source>
        <dbReference type="SAM" id="MobiDB-lite"/>
    </source>
</evidence>
<gene>
    <name evidence="2" type="ORF">HGM15179_018584</name>
</gene>
<evidence type="ECO:0000313" key="3">
    <source>
        <dbReference type="Proteomes" id="UP000796761"/>
    </source>
</evidence>
<accession>A0A8K1FY33</accession>
<protein>
    <submittedName>
        <fullName evidence="2">Uncharacterized protein</fullName>
    </submittedName>
</protein>
<dbReference type="EMBL" id="SWJQ01001325">
    <property type="protein sequence ID" value="TRZ08527.1"/>
    <property type="molecule type" value="Genomic_DNA"/>
</dbReference>
<evidence type="ECO:0000313" key="2">
    <source>
        <dbReference type="EMBL" id="TRZ08527.1"/>
    </source>
</evidence>
<name>A0A8K1FY33_9PASS</name>
<dbReference type="Proteomes" id="UP000796761">
    <property type="component" value="Unassembled WGS sequence"/>
</dbReference>
<reference evidence="2" key="1">
    <citation type="submission" date="2019-04" db="EMBL/GenBank/DDBJ databases">
        <title>Genome assembly of Zosterops borbonicus 15179.</title>
        <authorList>
            <person name="Leroy T."/>
            <person name="Anselmetti Y."/>
            <person name="Tilak M.-K."/>
            <person name="Nabholz B."/>
        </authorList>
    </citation>
    <scope>NUCLEOTIDE SEQUENCE</scope>
    <source>
        <strain evidence="2">HGM_15179</strain>
        <tissue evidence="2">Muscle</tissue>
    </source>
</reference>
<comment type="caution">
    <text evidence="2">The sequence shown here is derived from an EMBL/GenBank/DDBJ whole genome shotgun (WGS) entry which is preliminary data.</text>
</comment>
<proteinExistence type="predicted"/>